<keyword evidence="1" id="KW-0175">Coiled coil</keyword>
<dbReference type="InterPro" id="IPR011043">
    <property type="entry name" value="Gal_Oxase/kelch_b-propeller"/>
</dbReference>
<keyword evidence="3" id="KW-1185">Reference proteome</keyword>
<dbReference type="GO" id="GO:0005525">
    <property type="term" value="F:GTP binding"/>
    <property type="evidence" value="ECO:0007669"/>
    <property type="project" value="InterPro"/>
</dbReference>
<dbReference type="Gramene" id="RZC72760">
    <property type="protein sequence ID" value="RZC72760"/>
    <property type="gene ID" value="C5167_048239"/>
</dbReference>
<reference evidence="2 3" key="1">
    <citation type="journal article" date="2018" name="Science">
        <title>The opium poppy genome and morphinan production.</title>
        <authorList>
            <person name="Guo L."/>
            <person name="Winzer T."/>
            <person name="Yang X."/>
            <person name="Li Y."/>
            <person name="Ning Z."/>
            <person name="He Z."/>
            <person name="Teodor R."/>
            <person name="Lu Y."/>
            <person name="Bowser T.A."/>
            <person name="Graham I.A."/>
            <person name="Ye K."/>
        </authorList>
    </citation>
    <scope>NUCLEOTIDE SEQUENCE [LARGE SCALE GENOMIC DNA]</scope>
    <source>
        <strain evidence="3">cv. HN1</strain>
        <tissue evidence="2">Leaves</tissue>
    </source>
</reference>
<dbReference type="PROSITE" id="PS51419">
    <property type="entry name" value="RAB"/>
    <property type="match status" value="1"/>
</dbReference>
<dbReference type="InterPro" id="IPR001806">
    <property type="entry name" value="Small_GTPase"/>
</dbReference>
<dbReference type="PANTHER" id="PTHR47979">
    <property type="entry name" value="DRAB11-RELATED"/>
    <property type="match status" value="1"/>
</dbReference>
<dbReference type="SUPFAM" id="SSF50965">
    <property type="entry name" value="Galactose oxidase, central domain"/>
    <property type="match status" value="1"/>
</dbReference>
<gene>
    <name evidence="2" type="ORF">C5167_048239</name>
</gene>
<name>A0A4Y7KKA5_PAPSO</name>
<dbReference type="Proteomes" id="UP000316621">
    <property type="component" value="Chromosome 8"/>
</dbReference>
<proteinExistence type="predicted"/>
<dbReference type="Gene3D" id="3.40.50.300">
    <property type="entry name" value="P-loop containing nucleotide triphosphate hydrolases"/>
    <property type="match status" value="1"/>
</dbReference>
<dbReference type="AlphaFoldDB" id="A0A4Y7KKA5"/>
<dbReference type="SMART" id="SM00175">
    <property type="entry name" value="RAB"/>
    <property type="match status" value="1"/>
</dbReference>
<dbReference type="STRING" id="3469.A0A4Y7KKA5"/>
<evidence type="ECO:0000313" key="2">
    <source>
        <dbReference type="EMBL" id="RZC72760.1"/>
    </source>
</evidence>
<evidence type="ECO:0000313" key="3">
    <source>
        <dbReference type="Proteomes" id="UP000316621"/>
    </source>
</evidence>
<protein>
    <submittedName>
        <fullName evidence="2">Uncharacterized protein</fullName>
    </submittedName>
</protein>
<feature type="coiled-coil region" evidence="1">
    <location>
        <begin position="317"/>
        <end position="413"/>
    </location>
</feature>
<organism evidence="2 3">
    <name type="scientific">Papaver somniferum</name>
    <name type="common">Opium poppy</name>
    <dbReference type="NCBI Taxonomy" id="3469"/>
    <lineage>
        <taxon>Eukaryota</taxon>
        <taxon>Viridiplantae</taxon>
        <taxon>Streptophyta</taxon>
        <taxon>Embryophyta</taxon>
        <taxon>Tracheophyta</taxon>
        <taxon>Spermatophyta</taxon>
        <taxon>Magnoliopsida</taxon>
        <taxon>Ranunculales</taxon>
        <taxon>Papaveraceae</taxon>
        <taxon>Papaveroideae</taxon>
        <taxon>Papaver</taxon>
    </lineage>
</organism>
<evidence type="ECO:0000256" key="1">
    <source>
        <dbReference type="SAM" id="Coils"/>
    </source>
</evidence>
<dbReference type="SUPFAM" id="SSF52540">
    <property type="entry name" value="P-loop containing nucleoside triphosphate hydrolases"/>
    <property type="match status" value="1"/>
</dbReference>
<dbReference type="GO" id="GO:0003924">
    <property type="term" value="F:GTPase activity"/>
    <property type="evidence" value="ECO:0007669"/>
    <property type="project" value="InterPro"/>
</dbReference>
<dbReference type="EMBL" id="CM010722">
    <property type="protein sequence ID" value="RZC72760.1"/>
    <property type="molecule type" value="Genomic_DNA"/>
</dbReference>
<dbReference type="InterPro" id="IPR050209">
    <property type="entry name" value="Rab_GTPases_membrane_traffic"/>
</dbReference>
<sequence>MPEMPVTSRRIQVWDMIVEKIRNLLLWTVKCHFRWCKFSYNSGGLPRDAPCCTSVSNTTIAGEPERRANGDCWSLQSLRSILEKWRWSEVSIQRNYHLLVIPIQRPRMGLFMSGGYDGEKALGDLYSFDTKTCMWMKKKTAGRAPSPRGCPVKQHFEEVALLDMCLGLWKYVALNSVDSKATIGVEFQTRTLVIQHKNLKAQIWDTAAKKGCFLHGSDECDLESQRAVPTEDAKEFTQKEELFFLETSALEGYRAVTSACYRAAGAVLVYDIAKRQSFDLIRRCLEELRGHADKNIVVPGPAQKRKKGRNSTLKHQNIELKKQLEANADECNEVKKQLEEFKNGETDEPNTIVYKRRSKLSKCGKERADKEIERLKTKCLELEVQADLMKMGCTQLKEKIQCLEEENNKMEFDLNLIRFLVSG</sequence>
<dbReference type="Pfam" id="PF00071">
    <property type="entry name" value="Ras"/>
    <property type="match status" value="1"/>
</dbReference>
<dbReference type="InterPro" id="IPR027417">
    <property type="entry name" value="P-loop_NTPase"/>
</dbReference>
<accession>A0A4Y7KKA5</accession>